<sequence>MQVFRVDDMTCGHCASSITKAVLGVAADARVEVDLRQQRVRIETARADAEELAEAITDAGYTPVPVSTPADPPRPAGQRSACCGCCG</sequence>
<evidence type="ECO:0000313" key="4">
    <source>
        <dbReference type="EMBL" id="MDR7271007.1"/>
    </source>
</evidence>
<feature type="region of interest" description="Disordered" evidence="2">
    <location>
        <begin position="58"/>
        <end position="79"/>
    </location>
</feature>
<evidence type="ECO:0000256" key="2">
    <source>
        <dbReference type="SAM" id="MobiDB-lite"/>
    </source>
</evidence>
<dbReference type="PROSITE" id="PS01047">
    <property type="entry name" value="HMA_1"/>
    <property type="match status" value="1"/>
</dbReference>
<gene>
    <name evidence="4" type="ORF">J2X20_003665</name>
</gene>
<reference evidence="4 5" key="1">
    <citation type="submission" date="2023-07" db="EMBL/GenBank/DDBJ databases">
        <title>Sorghum-associated microbial communities from plants grown in Nebraska, USA.</title>
        <authorList>
            <person name="Schachtman D."/>
        </authorList>
    </citation>
    <scope>NUCLEOTIDE SEQUENCE [LARGE SCALE GENOMIC DNA]</scope>
    <source>
        <strain evidence="4 5">BE314</strain>
    </source>
</reference>
<dbReference type="RefSeq" id="WP_310267448.1">
    <property type="nucleotide sequence ID" value="NZ_JAVDXU010000002.1"/>
</dbReference>
<dbReference type="PROSITE" id="PS50846">
    <property type="entry name" value="HMA_2"/>
    <property type="match status" value="1"/>
</dbReference>
<protein>
    <submittedName>
        <fullName evidence="4">Copper chaperone</fullName>
    </submittedName>
</protein>
<dbReference type="SUPFAM" id="SSF55008">
    <property type="entry name" value="HMA, heavy metal-associated domain"/>
    <property type="match status" value="1"/>
</dbReference>
<keyword evidence="1" id="KW-0479">Metal-binding</keyword>
<organism evidence="4 5">
    <name type="scientific">Roseateles saccharophilus</name>
    <name type="common">Pseudomonas saccharophila</name>
    <dbReference type="NCBI Taxonomy" id="304"/>
    <lineage>
        <taxon>Bacteria</taxon>
        <taxon>Pseudomonadati</taxon>
        <taxon>Pseudomonadota</taxon>
        <taxon>Betaproteobacteria</taxon>
        <taxon>Burkholderiales</taxon>
        <taxon>Sphaerotilaceae</taxon>
        <taxon>Roseateles</taxon>
    </lineage>
</organism>
<dbReference type="EMBL" id="JAVDXU010000002">
    <property type="protein sequence ID" value="MDR7271007.1"/>
    <property type="molecule type" value="Genomic_DNA"/>
</dbReference>
<evidence type="ECO:0000313" key="5">
    <source>
        <dbReference type="Proteomes" id="UP001180453"/>
    </source>
</evidence>
<dbReference type="InterPro" id="IPR036163">
    <property type="entry name" value="HMA_dom_sf"/>
</dbReference>
<dbReference type="Pfam" id="PF00403">
    <property type="entry name" value="HMA"/>
    <property type="match status" value="1"/>
</dbReference>
<name>A0ABU1YQ64_ROSSA</name>
<proteinExistence type="predicted"/>
<dbReference type="InterPro" id="IPR017969">
    <property type="entry name" value="Heavy-metal-associated_CS"/>
</dbReference>
<dbReference type="Proteomes" id="UP001180453">
    <property type="component" value="Unassembled WGS sequence"/>
</dbReference>
<keyword evidence="5" id="KW-1185">Reference proteome</keyword>
<evidence type="ECO:0000259" key="3">
    <source>
        <dbReference type="PROSITE" id="PS50846"/>
    </source>
</evidence>
<comment type="caution">
    <text evidence="4">The sequence shown here is derived from an EMBL/GenBank/DDBJ whole genome shotgun (WGS) entry which is preliminary data.</text>
</comment>
<feature type="domain" description="HMA" evidence="3">
    <location>
        <begin position="1"/>
        <end position="64"/>
    </location>
</feature>
<dbReference type="InterPro" id="IPR006121">
    <property type="entry name" value="HMA_dom"/>
</dbReference>
<accession>A0ABU1YQ64</accession>
<dbReference type="Gene3D" id="3.30.70.100">
    <property type="match status" value="1"/>
</dbReference>
<evidence type="ECO:0000256" key="1">
    <source>
        <dbReference type="ARBA" id="ARBA00022723"/>
    </source>
</evidence>
<dbReference type="CDD" id="cd00371">
    <property type="entry name" value="HMA"/>
    <property type="match status" value="1"/>
</dbReference>